<proteinExistence type="predicted"/>
<dbReference type="PROSITE" id="PS51782">
    <property type="entry name" value="LYSM"/>
    <property type="match status" value="2"/>
</dbReference>
<evidence type="ECO:0000313" key="5">
    <source>
        <dbReference type="EMBL" id="MFC4023470.1"/>
    </source>
</evidence>
<dbReference type="RefSeq" id="WP_379495975.1">
    <property type="nucleotide sequence ID" value="NZ_JBHSAO010000003.1"/>
</dbReference>
<accession>A0ABV8GY35</accession>
<feature type="compositionally biased region" description="Basic and acidic residues" evidence="2">
    <location>
        <begin position="135"/>
        <end position="144"/>
    </location>
</feature>
<dbReference type="Gene3D" id="3.10.350.10">
    <property type="entry name" value="LysM domain"/>
    <property type="match status" value="2"/>
</dbReference>
<organism evidence="5 6">
    <name type="scientific">Oceanobacillus longus</name>
    <dbReference type="NCBI Taxonomy" id="930120"/>
    <lineage>
        <taxon>Bacteria</taxon>
        <taxon>Bacillati</taxon>
        <taxon>Bacillota</taxon>
        <taxon>Bacilli</taxon>
        <taxon>Bacillales</taxon>
        <taxon>Bacillaceae</taxon>
        <taxon>Oceanobacillus</taxon>
    </lineage>
</organism>
<evidence type="ECO:0000256" key="2">
    <source>
        <dbReference type="SAM" id="MobiDB-lite"/>
    </source>
</evidence>
<dbReference type="SMART" id="SM00257">
    <property type="entry name" value="LysM"/>
    <property type="match status" value="2"/>
</dbReference>
<dbReference type="SUPFAM" id="SSF50685">
    <property type="entry name" value="Barwin-like endoglucanases"/>
    <property type="match status" value="1"/>
</dbReference>
<feature type="compositionally biased region" description="Basic and acidic residues" evidence="2">
    <location>
        <begin position="152"/>
        <end position="161"/>
    </location>
</feature>
<dbReference type="Gene3D" id="2.40.40.10">
    <property type="entry name" value="RlpA-like domain"/>
    <property type="match status" value="1"/>
</dbReference>
<dbReference type="Pfam" id="PF06725">
    <property type="entry name" value="3D"/>
    <property type="match status" value="1"/>
</dbReference>
<feature type="region of interest" description="Disordered" evidence="2">
    <location>
        <begin position="134"/>
        <end position="170"/>
    </location>
</feature>
<dbReference type="CDD" id="cd22786">
    <property type="entry name" value="DPBB_YuiC-like"/>
    <property type="match status" value="1"/>
</dbReference>
<dbReference type="CDD" id="cd00118">
    <property type="entry name" value="LysM"/>
    <property type="match status" value="2"/>
</dbReference>
<dbReference type="InterPro" id="IPR010611">
    <property type="entry name" value="3D_dom"/>
</dbReference>
<evidence type="ECO:0000256" key="1">
    <source>
        <dbReference type="ARBA" id="ARBA00022729"/>
    </source>
</evidence>
<feature type="domain" description="LysM" evidence="4">
    <location>
        <begin position="70"/>
        <end position="113"/>
    </location>
</feature>
<feature type="domain" description="LysM" evidence="4">
    <location>
        <begin position="25"/>
        <end position="68"/>
    </location>
</feature>
<dbReference type="PANTHER" id="PTHR39160">
    <property type="entry name" value="CELL WALL-BINDING PROTEIN YOCH"/>
    <property type="match status" value="1"/>
</dbReference>
<feature type="signal peptide" evidence="3">
    <location>
        <begin position="1"/>
        <end position="24"/>
    </location>
</feature>
<evidence type="ECO:0000256" key="3">
    <source>
        <dbReference type="SAM" id="SignalP"/>
    </source>
</evidence>
<reference evidence="6" key="1">
    <citation type="journal article" date="2019" name="Int. J. Syst. Evol. Microbiol.">
        <title>The Global Catalogue of Microorganisms (GCM) 10K type strain sequencing project: providing services to taxonomists for standard genome sequencing and annotation.</title>
        <authorList>
            <consortium name="The Broad Institute Genomics Platform"/>
            <consortium name="The Broad Institute Genome Sequencing Center for Infectious Disease"/>
            <person name="Wu L."/>
            <person name="Ma J."/>
        </authorList>
    </citation>
    <scope>NUCLEOTIDE SEQUENCE [LARGE SCALE GENOMIC DNA]</scope>
    <source>
        <strain evidence="6">IBRC-M 10703</strain>
    </source>
</reference>
<feature type="chain" id="PRO_5047185107" evidence="3">
    <location>
        <begin position="25"/>
        <end position="264"/>
    </location>
</feature>
<dbReference type="PANTHER" id="PTHR39160:SF6">
    <property type="entry name" value="CELL WALL-BINDING PROTEIN YOCH"/>
    <property type="match status" value="1"/>
</dbReference>
<dbReference type="InterPro" id="IPR036779">
    <property type="entry name" value="LysM_dom_sf"/>
</dbReference>
<comment type="caution">
    <text evidence="5">The sequence shown here is derived from an EMBL/GenBank/DDBJ whole genome shotgun (WGS) entry which is preliminary data.</text>
</comment>
<gene>
    <name evidence="5" type="ORF">ACFOUV_06475</name>
</gene>
<dbReference type="Pfam" id="PF01476">
    <property type="entry name" value="LysM"/>
    <property type="match status" value="2"/>
</dbReference>
<evidence type="ECO:0000259" key="4">
    <source>
        <dbReference type="PROSITE" id="PS51782"/>
    </source>
</evidence>
<dbReference type="Proteomes" id="UP001595772">
    <property type="component" value="Unassembled WGS sequence"/>
</dbReference>
<name>A0ABV8GY35_9BACI</name>
<dbReference type="SUPFAM" id="SSF54106">
    <property type="entry name" value="LysM domain"/>
    <property type="match status" value="2"/>
</dbReference>
<dbReference type="InterPro" id="IPR036908">
    <property type="entry name" value="RlpA-like_sf"/>
</dbReference>
<keyword evidence="6" id="KW-1185">Reference proteome</keyword>
<dbReference type="InterPro" id="IPR051933">
    <property type="entry name" value="Resuscitation_pf_RpfB"/>
</dbReference>
<sequence>MKKLLAAIAAGIIITGTAATSVSAEEHQVQNGESLWKIANEYNTTVEELININDLKSTVIHPKELLFINDTYSVKQGDTLISVGEDYDISVDELREWNDLKTDLIVIGQDLYIKGVNIDQEDTKPAEIEAVAEEAPVKKEEKSSKQGTENTAEVKSEKVDNTSEQTPEGKTISVSATAYTAKCDGCSGVTYTGMDLNKNPNAKVIAVDPNVIPLGSEVYVEGYGYATAADIGSAIQGNKIDLHVPTKDEAVAWGVQTVDVTIVN</sequence>
<keyword evidence="1 3" id="KW-0732">Signal</keyword>
<protein>
    <submittedName>
        <fullName evidence="5">LysM peptidoglycan-binding domain-containing protein</fullName>
    </submittedName>
</protein>
<dbReference type="InterPro" id="IPR018392">
    <property type="entry name" value="LysM"/>
</dbReference>
<dbReference type="EMBL" id="JBHSAO010000003">
    <property type="protein sequence ID" value="MFC4023470.1"/>
    <property type="molecule type" value="Genomic_DNA"/>
</dbReference>
<evidence type="ECO:0000313" key="6">
    <source>
        <dbReference type="Proteomes" id="UP001595772"/>
    </source>
</evidence>